<dbReference type="Proteomes" id="UP000199428">
    <property type="component" value="Unassembled WGS sequence"/>
</dbReference>
<dbReference type="SUPFAM" id="SSF109604">
    <property type="entry name" value="HD-domain/PDEase-like"/>
    <property type="match status" value="1"/>
</dbReference>
<dbReference type="EMBL" id="FMWK01000001">
    <property type="protein sequence ID" value="SCZ76501.1"/>
    <property type="molecule type" value="Genomic_DNA"/>
</dbReference>
<proteinExistence type="predicted"/>
<dbReference type="PANTHER" id="PTHR37294:SF1">
    <property type="entry name" value="3'-5' EXORIBONUCLEASE YHAM"/>
    <property type="match status" value="1"/>
</dbReference>
<keyword evidence="1" id="KW-0378">Hydrolase</keyword>
<organism evidence="3 4">
    <name type="scientific">Pseudobutyrivibrio xylanivorans</name>
    <dbReference type="NCBI Taxonomy" id="185007"/>
    <lineage>
        <taxon>Bacteria</taxon>
        <taxon>Bacillati</taxon>
        <taxon>Bacillota</taxon>
        <taxon>Clostridia</taxon>
        <taxon>Lachnospirales</taxon>
        <taxon>Lachnospiraceae</taxon>
        <taxon>Pseudobutyrivibrio</taxon>
    </lineage>
</organism>
<dbReference type="SMART" id="SM00471">
    <property type="entry name" value="HDc"/>
    <property type="match status" value="1"/>
</dbReference>
<evidence type="ECO:0000313" key="3">
    <source>
        <dbReference type="EMBL" id="SCZ76501.1"/>
    </source>
</evidence>
<gene>
    <name evidence="3" type="ORF">SAMN02910350_00285</name>
</gene>
<evidence type="ECO:0000256" key="1">
    <source>
        <dbReference type="ARBA" id="ARBA00022801"/>
    </source>
</evidence>
<evidence type="ECO:0000313" key="4">
    <source>
        <dbReference type="Proteomes" id="UP000199428"/>
    </source>
</evidence>
<dbReference type="CDD" id="cd04492">
    <property type="entry name" value="YhaM_OBF_like"/>
    <property type="match status" value="1"/>
</dbReference>
<dbReference type="Gene3D" id="2.40.50.140">
    <property type="entry name" value="Nucleic acid-binding proteins"/>
    <property type="match status" value="1"/>
</dbReference>
<dbReference type="NCBIfam" id="TIGR00277">
    <property type="entry name" value="HDIG"/>
    <property type="match status" value="1"/>
</dbReference>
<sequence length="316" mass="35651">MKYINTLREGDRGTETYLCKKKTQGISKTGKAFESLTLCDKTGTIDAKIWDVDSEGISDYDELDFITVTGDITSWNGALQFNIKRLRKANEGEFDISDYIPSSKKDIGVMWNDLMALINSIQAPYMKALLKKYFVEDQAFIEEFKAHSAAKSVHHGFTGGLLEHTLSVATNCDYFSRQYPFLDRDLLITAAIFHDIGKVKELSEFPRNDYTDEGQLLGHIYVGATMVDRAIDDIEGFPAVKRKELIHCILSHHGELEFGSPKKPAIAEAIALSFADNIDAKLETIYEALENVEENNLTWQGFNRLLDSNIRRTGKN</sequence>
<dbReference type="PANTHER" id="PTHR37294">
    <property type="entry name" value="3'-5' EXORIBONUCLEASE YHAM"/>
    <property type="match status" value="1"/>
</dbReference>
<dbReference type="InterPro" id="IPR003607">
    <property type="entry name" value="HD/PDEase_dom"/>
</dbReference>
<dbReference type="Pfam" id="PF01966">
    <property type="entry name" value="HD"/>
    <property type="match status" value="1"/>
</dbReference>
<dbReference type="PROSITE" id="PS51831">
    <property type="entry name" value="HD"/>
    <property type="match status" value="1"/>
</dbReference>
<dbReference type="GO" id="GO:0016787">
    <property type="term" value="F:hydrolase activity"/>
    <property type="evidence" value="ECO:0007669"/>
    <property type="project" value="UniProtKB-KW"/>
</dbReference>
<dbReference type="AlphaFoldDB" id="A0A1G5RSU9"/>
<dbReference type="InterPro" id="IPR012340">
    <property type="entry name" value="NA-bd_OB-fold"/>
</dbReference>
<feature type="domain" description="HD" evidence="2">
    <location>
        <begin position="161"/>
        <end position="281"/>
    </location>
</feature>
<dbReference type="Gene3D" id="1.10.3210.10">
    <property type="entry name" value="Hypothetical protein af1432"/>
    <property type="match status" value="1"/>
</dbReference>
<dbReference type="GO" id="GO:0031125">
    <property type="term" value="P:rRNA 3'-end processing"/>
    <property type="evidence" value="ECO:0007669"/>
    <property type="project" value="TreeGrafter"/>
</dbReference>
<evidence type="ECO:0000259" key="2">
    <source>
        <dbReference type="PROSITE" id="PS51831"/>
    </source>
</evidence>
<reference evidence="3 4" key="1">
    <citation type="submission" date="2016-10" db="EMBL/GenBank/DDBJ databases">
        <authorList>
            <person name="de Groot N.N."/>
        </authorList>
    </citation>
    <scope>NUCLEOTIDE SEQUENCE [LARGE SCALE GENOMIC DNA]</scope>
    <source>
        <strain evidence="3 4">DSM 10317</strain>
    </source>
</reference>
<accession>A0A1G5RSU9</accession>
<protein>
    <submittedName>
        <fullName evidence="3">3'-5' exoribonuclease</fullName>
    </submittedName>
</protein>
<dbReference type="CDD" id="cd00077">
    <property type="entry name" value="HDc"/>
    <property type="match status" value="1"/>
</dbReference>
<dbReference type="InterPro" id="IPR006675">
    <property type="entry name" value="HDIG_dom"/>
</dbReference>
<dbReference type="InterPro" id="IPR006674">
    <property type="entry name" value="HD_domain"/>
</dbReference>
<name>A0A1G5RSU9_PSEXY</name>
<dbReference type="RefSeq" id="WP_028248357.1">
    <property type="nucleotide sequence ID" value="NZ_FMWK01000001.1"/>
</dbReference>
<dbReference type="InterPro" id="IPR050798">
    <property type="entry name" value="YhaM_exoribonuc/phosphodiest"/>
</dbReference>